<feature type="domain" description="Response regulatory" evidence="3">
    <location>
        <begin position="6"/>
        <end position="120"/>
    </location>
</feature>
<dbReference type="SUPFAM" id="SSF52172">
    <property type="entry name" value="CheY-like"/>
    <property type="match status" value="1"/>
</dbReference>
<dbReference type="Pfam" id="PF00072">
    <property type="entry name" value="Response_reg"/>
    <property type="match status" value="1"/>
</dbReference>
<evidence type="ECO:0000256" key="2">
    <source>
        <dbReference type="PROSITE-ProRule" id="PRU00169"/>
    </source>
</evidence>
<dbReference type="AlphaFoldDB" id="A0A7S7SIM6"/>
<dbReference type="PANTHER" id="PTHR44591">
    <property type="entry name" value="STRESS RESPONSE REGULATOR PROTEIN 1"/>
    <property type="match status" value="1"/>
</dbReference>
<reference evidence="4 5" key="1">
    <citation type="submission" date="2020-10" db="EMBL/GenBank/DDBJ databases">
        <title>Complete genome sequence of Paludibaculum fermentans P105T, a facultatively anaerobic acidobacterium capable of dissimilatory Fe(III) reduction.</title>
        <authorList>
            <person name="Dedysh S.N."/>
            <person name="Beletsky A.V."/>
            <person name="Kulichevskaya I.S."/>
            <person name="Mardanov A.V."/>
            <person name="Ravin N.V."/>
        </authorList>
    </citation>
    <scope>NUCLEOTIDE SEQUENCE [LARGE SCALE GENOMIC DNA]</scope>
    <source>
        <strain evidence="4 5">P105</strain>
    </source>
</reference>
<dbReference type="KEGG" id="pfer:IRI77_22700"/>
<gene>
    <name evidence="4" type="ORF">IRI77_22700</name>
</gene>
<evidence type="ECO:0000313" key="5">
    <source>
        <dbReference type="Proteomes" id="UP000593892"/>
    </source>
</evidence>
<proteinExistence type="predicted"/>
<protein>
    <submittedName>
        <fullName evidence="4">Response regulator</fullName>
    </submittedName>
</protein>
<accession>A0A7S7SIM6</accession>
<evidence type="ECO:0000259" key="3">
    <source>
        <dbReference type="PROSITE" id="PS50110"/>
    </source>
</evidence>
<dbReference type="EMBL" id="CP063849">
    <property type="protein sequence ID" value="QOY85626.1"/>
    <property type="molecule type" value="Genomic_DNA"/>
</dbReference>
<evidence type="ECO:0000256" key="1">
    <source>
        <dbReference type="ARBA" id="ARBA00022553"/>
    </source>
</evidence>
<organism evidence="4 5">
    <name type="scientific">Paludibaculum fermentans</name>
    <dbReference type="NCBI Taxonomy" id="1473598"/>
    <lineage>
        <taxon>Bacteria</taxon>
        <taxon>Pseudomonadati</taxon>
        <taxon>Acidobacteriota</taxon>
        <taxon>Terriglobia</taxon>
        <taxon>Bryobacterales</taxon>
        <taxon>Bryobacteraceae</taxon>
        <taxon>Paludibaculum</taxon>
    </lineage>
</organism>
<dbReference type="PANTHER" id="PTHR44591:SF25">
    <property type="entry name" value="CHEMOTAXIS TWO-COMPONENT RESPONSE REGULATOR"/>
    <property type="match status" value="1"/>
</dbReference>
<dbReference type="InterPro" id="IPR011006">
    <property type="entry name" value="CheY-like_superfamily"/>
</dbReference>
<dbReference type="Proteomes" id="UP000593892">
    <property type="component" value="Chromosome"/>
</dbReference>
<dbReference type="InterPro" id="IPR001789">
    <property type="entry name" value="Sig_transdc_resp-reg_receiver"/>
</dbReference>
<keyword evidence="5" id="KW-1185">Reference proteome</keyword>
<dbReference type="RefSeq" id="WP_194447296.1">
    <property type="nucleotide sequence ID" value="NZ_CP063849.1"/>
</dbReference>
<sequence length="136" mass="14730">MAMRSLVSVVDDDESVRESLPDLLREFGFAAKTFSSAEEFLASDSVGATGCLILDVGMPGMSGPELQRELQLQKKQIPIVFITAHGDETVRPRLIAQGAVECLIKPFSDTALFAALKTAFQMKGATRPEVDRDAGR</sequence>
<name>A0A7S7SIM6_PALFE</name>
<keyword evidence="1 2" id="KW-0597">Phosphoprotein</keyword>
<dbReference type="InterPro" id="IPR050595">
    <property type="entry name" value="Bact_response_regulator"/>
</dbReference>
<dbReference type="PROSITE" id="PS50110">
    <property type="entry name" value="RESPONSE_REGULATORY"/>
    <property type="match status" value="1"/>
</dbReference>
<evidence type="ECO:0000313" key="4">
    <source>
        <dbReference type="EMBL" id="QOY85626.1"/>
    </source>
</evidence>
<dbReference type="GO" id="GO:0000160">
    <property type="term" value="P:phosphorelay signal transduction system"/>
    <property type="evidence" value="ECO:0007669"/>
    <property type="project" value="InterPro"/>
</dbReference>
<dbReference type="Gene3D" id="3.40.50.2300">
    <property type="match status" value="1"/>
</dbReference>
<feature type="modified residue" description="4-aspartylphosphate" evidence="2">
    <location>
        <position position="55"/>
    </location>
</feature>
<dbReference type="SMART" id="SM00448">
    <property type="entry name" value="REC"/>
    <property type="match status" value="1"/>
</dbReference>